<protein>
    <submittedName>
        <fullName evidence="1">Uncharacterized protein</fullName>
    </submittedName>
</protein>
<proteinExistence type="predicted"/>
<dbReference type="Proteomes" id="UP001064048">
    <property type="component" value="Chromosome 22"/>
</dbReference>
<sequence>MWKVIAAACVSLVLTAPLDDTRIDYTPINQFALRLLDNTYAYQENFGRQNFAVSPLSVWSIFSLLAEGSAGDTFHELMKELQLPRDLSETQGLHLAAEGILRSTDPDLIVHKQSAMFPECSLEIHQEFCQAANMYRTDIYSVDTSNTTKLADDINYYICVATEGRIRNAVKADILQDLKLLIVDALFFKANWTHPFDPTETKEDEFYNQQGKSLGRVNMMYHKAAHNVGDSNVLGAQILEMAYGKNEEFSMLILLPFEGMPLKRLLNNLAIAPLDWISDFKRDDKPPEIDVFIPRFKVSSQIDLIPPLQYTGIRNIFDSEKAQLPGISDSPLFVSKTIQNVEIEVTEEGTVAAAATIVGLENRFLSRRFEANKEFVFMITHRKSNVILFAGVYSDPSVE</sequence>
<comment type="caution">
    <text evidence="1">The sequence shown here is derived from an EMBL/GenBank/DDBJ whole genome shotgun (WGS) entry which is preliminary data.</text>
</comment>
<evidence type="ECO:0000313" key="1">
    <source>
        <dbReference type="EMBL" id="KAI8423548.1"/>
    </source>
</evidence>
<gene>
    <name evidence="1" type="ORF">MSG28_012640</name>
</gene>
<reference evidence="1 2" key="1">
    <citation type="journal article" date="2022" name="Genome Biol. Evol.">
        <title>The Spruce Budworm Genome: Reconstructing the Evolutionary History of Antifreeze Proteins.</title>
        <authorList>
            <person name="Beliveau C."/>
            <person name="Gagne P."/>
            <person name="Picq S."/>
            <person name="Vernygora O."/>
            <person name="Keeling C.I."/>
            <person name="Pinkney K."/>
            <person name="Doucet D."/>
            <person name="Wen F."/>
            <person name="Johnston J.S."/>
            <person name="Maaroufi H."/>
            <person name="Boyle B."/>
            <person name="Laroche J."/>
            <person name="Dewar K."/>
            <person name="Juretic N."/>
            <person name="Blackburn G."/>
            <person name="Nisole A."/>
            <person name="Brunet B."/>
            <person name="Brandao M."/>
            <person name="Lumley L."/>
            <person name="Duan J."/>
            <person name="Quan G."/>
            <person name="Lucarotti C.J."/>
            <person name="Roe A.D."/>
            <person name="Sperling F.A.H."/>
            <person name="Levesque R.C."/>
            <person name="Cusson M."/>
        </authorList>
    </citation>
    <scope>NUCLEOTIDE SEQUENCE [LARGE SCALE GENOMIC DNA]</scope>
    <source>
        <strain evidence="1">Glfc:IPQL:Cfum</strain>
    </source>
</reference>
<accession>A0ACC0JHB3</accession>
<organism evidence="1 2">
    <name type="scientific">Choristoneura fumiferana</name>
    <name type="common">Spruce budworm moth</name>
    <name type="synonym">Archips fumiferana</name>
    <dbReference type="NCBI Taxonomy" id="7141"/>
    <lineage>
        <taxon>Eukaryota</taxon>
        <taxon>Metazoa</taxon>
        <taxon>Ecdysozoa</taxon>
        <taxon>Arthropoda</taxon>
        <taxon>Hexapoda</taxon>
        <taxon>Insecta</taxon>
        <taxon>Pterygota</taxon>
        <taxon>Neoptera</taxon>
        <taxon>Endopterygota</taxon>
        <taxon>Lepidoptera</taxon>
        <taxon>Glossata</taxon>
        <taxon>Ditrysia</taxon>
        <taxon>Tortricoidea</taxon>
        <taxon>Tortricidae</taxon>
        <taxon>Tortricinae</taxon>
        <taxon>Choristoneura</taxon>
    </lineage>
</organism>
<evidence type="ECO:0000313" key="2">
    <source>
        <dbReference type="Proteomes" id="UP001064048"/>
    </source>
</evidence>
<keyword evidence="2" id="KW-1185">Reference proteome</keyword>
<dbReference type="EMBL" id="CM046122">
    <property type="protein sequence ID" value="KAI8423548.1"/>
    <property type="molecule type" value="Genomic_DNA"/>
</dbReference>
<name>A0ACC0JHB3_CHOFU</name>